<evidence type="ECO:0000259" key="1">
    <source>
        <dbReference type="PROSITE" id="PS50075"/>
    </source>
</evidence>
<dbReference type="Pfam" id="PF00550">
    <property type="entry name" value="PP-binding"/>
    <property type="match status" value="1"/>
</dbReference>
<dbReference type="Gene3D" id="1.10.1200.10">
    <property type="entry name" value="ACP-like"/>
    <property type="match status" value="1"/>
</dbReference>
<name>A0A7Z0BLA3_9ACTN</name>
<reference evidence="2 3" key="1">
    <citation type="submission" date="2020-07" db="EMBL/GenBank/DDBJ databases">
        <title>Sequencing the genomes of 1000 actinobacteria strains.</title>
        <authorList>
            <person name="Klenk H.-P."/>
        </authorList>
    </citation>
    <scope>NUCLEOTIDE SEQUENCE [LARGE SCALE GENOMIC DNA]</scope>
    <source>
        <strain evidence="2 3">DSM 45278</strain>
    </source>
</reference>
<gene>
    <name evidence="2" type="ORF">HNR06_005242</name>
</gene>
<evidence type="ECO:0000313" key="3">
    <source>
        <dbReference type="Proteomes" id="UP000584931"/>
    </source>
</evidence>
<dbReference type="RefSeq" id="WP_179811642.1">
    <property type="nucleotide sequence ID" value="NZ_JACCHL010000001.1"/>
</dbReference>
<proteinExistence type="predicted"/>
<comment type="caution">
    <text evidence="2">The sequence shown here is derived from an EMBL/GenBank/DDBJ whole genome shotgun (WGS) entry which is preliminary data.</text>
</comment>
<dbReference type="PROSITE" id="PS50075">
    <property type="entry name" value="CARRIER"/>
    <property type="match status" value="1"/>
</dbReference>
<dbReference type="EMBL" id="JACCHL010000001">
    <property type="protein sequence ID" value="NYH55653.1"/>
    <property type="molecule type" value="Genomic_DNA"/>
</dbReference>
<sequence length="86" mass="9393">MPTMDLTELMRILRDCAGQDESVDFEGDIADVSFEDLGYDSLALLQAAGMTEREHDVRLDDEAVAAATTPRELLSTINQSMAAESL</sequence>
<dbReference type="Proteomes" id="UP000584931">
    <property type="component" value="Unassembled WGS sequence"/>
</dbReference>
<dbReference type="InterPro" id="IPR036736">
    <property type="entry name" value="ACP-like_sf"/>
</dbReference>
<dbReference type="InterPro" id="IPR009081">
    <property type="entry name" value="PP-bd_ACP"/>
</dbReference>
<dbReference type="SUPFAM" id="SSF47336">
    <property type="entry name" value="ACP-like"/>
    <property type="match status" value="1"/>
</dbReference>
<dbReference type="AlphaFoldDB" id="A0A7Z0BLA3"/>
<evidence type="ECO:0000313" key="2">
    <source>
        <dbReference type="EMBL" id="NYH55653.1"/>
    </source>
</evidence>
<feature type="domain" description="Carrier" evidence="1">
    <location>
        <begin position="4"/>
        <end position="81"/>
    </location>
</feature>
<protein>
    <submittedName>
        <fullName evidence="2">Act minimal PKS acyl carrier protein</fullName>
    </submittedName>
</protein>
<organism evidence="2 3">
    <name type="scientific">Nocardiopsis sinuspersici</name>
    <dbReference type="NCBI Taxonomy" id="501010"/>
    <lineage>
        <taxon>Bacteria</taxon>
        <taxon>Bacillati</taxon>
        <taxon>Actinomycetota</taxon>
        <taxon>Actinomycetes</taxon>
        <taxon>Streptosporangiales</taxon>
        <taxon>Nocardiopsidaceae</taxon>
        <taxon>Nocardiopsis</taxon>
    </lineage>
</organism>
<accession>A0A7Z0BLA3</accession>